<dbReference type="KEGG" id="ngr:NAEGRDRAFT_52360"/>
<dbReference type="InParanoid" id="D2VUI5"/>
<reference evidence="2 3" key="1">
    <citation type="journal article" date="2010" name="Cell">
        <title>The genome of Naegleria gruberi illuminates early eukaryotic versatility.</title>
        <authorList>
            <person name="Fritz-Laylin L.K."/>
            <person name="Prochnik S.E."/>
            <person name="Ginger M.L."/>
            <person name="Dacks J.B."/>
            <person name="Carpenter M.L."/>
            <person name="Field M.C."/>
            <person name="Kuo A."/>
            <person name="Paredez A."/>
            <person name="Chapman J."/>
            <person name="Pham J."/>
            <person name="Shu S."/>
            <person name="Neupane R."/>
            <person name="Cipriano M."/>
            <person name="Mancuso J."/>
            <person name="Tu H."/>
            <person name="Salamov A."/>
            <person name="Lindquist E."/>
            <person name="Shapiro H."/>
            <person name="Lucas S."/>
            <person name="Grigoriev I.V."/>
            <person name="Cande W.Z."/>
            <person name="Fulton C."/>
            <person name="Rokhsar D.S."/>
            <person name="Dawson S.C."/>
        </authorList>
    </citation>
    <scope>NUCLEOTIDE SEQUENCE [LARGE SCALE GENOMIC DNA]</scope>
    <source>
        <strain evidence="2 3">NEG-M</strain>
    </source>
</reference>
<dbReference type="Gene3D" id="1.10.167.10">
    <property type="entry name" value="Regulator of G-protein Signalling 4, domain 2"/>
    <property type="match status" value="1"/>
</dbReference>
<dbReference type="InterPro" id="IPR044926">
    <property type="entry name" value="RGS_subdomain_2"/>
</dbReference>
<feature type="region of interest" description="Disordered" evidence="1">
    <location>
        <begin position="418"/>
        <end position="470"/>
    </location>
</feature>
<name>D2VUI5_NAEGR</name>
<protein>
    <submittedName>
        <fullName evidence="2">Predicted protein</fullName>
    </submittedName>
</protein>
<dbReference type="InterPro" id="IPR036305">
    <property type="entry name" value="RGS_sf"/>
</dbReference>
<dbReference type="EMBL" id="GG738899">
    <property type="protein sequence ID" value="EFC39518.1"/>
    <property type="molecule type" value="Genomic_DNA"/>
</dbReference>
<proteinExistence type="predicted"/>
<dbReference type="GeneID" id="8854114"/>
<evidence type="ECO:0000256" key="1">
    <source>
        <dbReference type="SAM" id="MobiDB-lite"/>
    </source>
</evidence>
<accession>D2VUI5</accession>
<feature type="compositionally biased region" description="Low complexity" evidence="1">
    <location>
        <begin position="418"/>
        <end position="433"/>
    </location>
</feature>
<feature type="region of interest" description="Disordered" evidence="1">
    <location>
        <begin position="129"/>
        <end position="161"/>
    </location>
</feature>
<evidence type="ECO:0000313" key="2">
    <source>
        <dbReference type="EMBL" id="EFC39518.1"/>
    </source>
</evidence>
<dbReference type="VEuPathDB" id="AmoebaDB:NAEGRDRAFT_52360"/>
<sequence>MVNSPSTPSKRSSRSLFPLLFNNSNNSNSSSASSSSNSSSLNETSPNGGHLSNNCSAFSNNNSGSFDISKYAVQFTEVMEVEAARNHFYDYLTNIALCNETVHFLRDFEEYKNAYFLRFGNRLLPNSSFTTSSSSTTSTPRNSTGTSLFGRRKTGGNTPQTLDTKSVRSLNFVNDIFSGVVASSSVAEPYVNAIKICYALASVIMEKYIIGGLNLPNIINKKVKNNWETLQNVYEANQWPEEAYHFITMVELLSPENLFSTVYLAVLTDMKLDQFPRYSRSDFLKNFLLKNGEEFTRAIALDTTKGRDCRFKTEDFIHKTLSDHHITNSFALIEDSPYWNCVYEKEKPMSTARYISSTNFMIGKNLKGLKCIKYVYQLPYPRDYVLAIYASSKEVRKKLDPWVVDFKNITYSGGNSSTASIFPQSSSTSSTSSALNPPQTTQSPRGTRTSMSNDTTGSQQVSPLAQKENSSNRIFDTTQFKCTVPEDEVPRTILRNSKSCSCLSGSPPISPRCSKEAHLAFTTLDVPFTIGLGFSQRVFHYLCSLIYDAGLDCFIMYHKTYENSDSSVSNEVNGTTDGKEPISADGLTIHYFYKTSDTTTRLVTLTYADLRLPFQGDLYFKLLTKSRGKELREALQKNLPLYEKEWHSHCQAMELRQKQDKPEVSNYDSVDAFVDSLYRVENKDDFHLFKTLRENMKTYPNRSWYSEFLNSSKK</sequence>
<dbReference type="AlphaFoldDB" id="D2VUI5"/>
<feature type="compositionally biased region" description="Polar residues" evidence="1">
    <location>
        <begin position="434"/>
        <end position="470"/>
    </location>
</feature>
<feature type="region of interest" description="Disordered" evidence="1">
    <location>
        <begin position="1"/>
        <end position="48"/>
    </location>
</feature>
<dbReference type="OrthoDB" id="196547at2759"/>
<evidence type="ECO:0000313" key="3">
    <source>
        <dbReference type="Proteomes" id="UP000006671"/>
    </source>
</evidence>
<organism evidence="3">
    <name type="scientific">Naegleria gruberi</name>
    <name type="common">Amoeba</name>
    <dbReference type="NCBI Taxonomy" id="5762"/>
    <lineage>
        <taxon>Eukaryota</taxon>
        <taxon>Discoba</taxon>
        <taxon>Heterolobosea</taxon>
        <taxon>Tetramitia</taxon>
        <taxon>Eutetramitia</taxon>
        <taxon>Vahlkampfiidae</taxon>
        <taxon>Naegleria</taxon>
    </lineage>
</organism>
<dbReference type="RefSeq" id="XP_002672262.1">
    <property type="nucleotide sequence ID" value="XM_002672216.1"/>
</dbReference>
<feature type="compositionally biased region" description="Low complexity" evidence="1">
    <location>
        <begin position="129"/>
        <end position="147"/>
    </location>
</feature>
<gene>
    <name evidence="2" type="ORF">NAEGRDRAFT_52360</name>
</gene>
<dbReference type="SUPFAM" id="SSF48097">
    <property type="entry name" value="Regulator of G-protein signaling, RGS"/>
    <property type="match status" value="1"/>
</dbReference>
<keyword evidence="3" id="KW-1185">Reference proteome</keyword>
<dbReference type="Proteomes" id="UP000006671">
    <property type="component" value="Unassembled WGS sequence"/>
</dbReference>